<dbReference type="Proteomes" id="UP000007963">
    <property type="component" value="Unassembled WGS sequence"/>
</dbReference>
<gene>
    <name evidence="2" type="ORF">ATEG_04203</name>
</gene>
<dbReference type="VEuPathDB" id="FungiDB:ATEG_04203"/>
<proteinExistence type="predicted"/>
<dbReference type="GeneID" id="4318551"/>
<dbReference type="HOGENOM" id="CLU_2049226_0_0_1"/>
<protein>
    <submittedName>
        <fullName evidence="2">Uncharacterized protein</fullName>
    </submittedName>
</protein>
<dbReference type="AlphaFoldDB" id="Q0CQ31"/>
<feature type="region of interest" description="Disordered" evidence="1">
    <location>
        <begin position="95"/>
        <end position="120"/>
    </location>
</feature>
<evidence type="ECO:0000256" key="1">
    <source>
        <dbReference type="SAM" id="MobiDB-lite"/>
    </source>
</evidence>
<name>Q0CQ31_ASPTN</name>
<accession>Q0CQ31</accession>
<sequence>MRFFSCLPFHQSTSVAIEKVENPSADISPEKLWKKDNVTRVGLCAPDIDGGENPDQLCTEDKPVGGRLLFDDPLAVNGISDEAEKRDPRVISHPTVWMLPRGGSGKQSRTFIRGKEETEA</sequence>
<organism evidence="2 3">
    <name type="scientific">Aspergillus terreus (strain NIH 2624 / FGSC A1156)</name>
    <dbReference type="NCBI Taxonomy" id="341663"/>
    <lineage>
        <taxon>Eukaryota</taxon>
        <taxon>Fungi</taxon>
        <taxon>Dikarya</taxon>
        <taxon>Ascomycota</taxon>
        <taxon>Pezizomycotina</taxon>
        <taxon>Eurotiomycetes</taxon>
        <taxon>Eurotiomycetidae</taxon>
        <taxon>Eurotiales</taxon>
        <taxon>Aspergillaceae</taxon>
        <taxon>Aspergillus</taxon>
        <taxon>Aspergillus subgen. Circumdati</taxon>
    </lineage>
</organism>
<evidence type="ECO:0000313" key="3">
    <source>
        <dbReference type="Proteomes" id="UP000007963"/>
    </source>
</evidence>
<reference evidence="3" key="1">
    <citation type="submission" date="2005-09" db="EMBL/GenBank/DDBJ databases">
        <title>Annotation of the Aspergillus terreus NIH2624 genome.</title>
        <authorList>
            <person name="Birren B.W."/>
            <person name="Lander E.S."/>
            <person name="Galagan J.E."/>
            <person name="Nusbaum C."/>
            <person name="Devon K."/>
            <person name="Henn M."/>
            <person name="Ma L.-J."/>
            <person name="Jaffe D.B."/>
            <person name="Butler J."/>
            <person name="Alvarez P."/>
            <person name="Gnerre S."/>
            <person name="Grabherr M."/>
            <person name="Kleber M."/>
            <person name="Mauceli E.W."/>
            <person name="Brockman W."/>
            <person name="Rounsley S."/>
            <person name="Young S.K."/>
            <person name="LaButti K."/>
            <person name="Pushparaj V."/>
            <person name="DeCaprio D."/>
            <person name="Crawford M."/>
            <person name="Koehrsen M."/>
            <person name="Engels R."/>
            <person name="Montgomery P."/>
            <person name="Pearson M."/>
            <person name="Howarth C."/>
            <person name="Larson L."/>
            <person name="Luoma S."/>
            <person name="White J."/>
            <person name="Alvarado L."/>
            <person name="Kodira C.D."/>
            <person name="Zeng Q."/>
            <person name="Oleary S."/>
            <person name="Yandava C."/>
            <person name="Denning D.W."/>
            <person name="Nierman W.C."/>
            <person name="Milne T."/>
            <person name="Madden K."/>
        </authorList>
    </citation>
    <scope>NUCLEOTIDE SEQUENCE [LARGE SCALE GENOMIC DNA]</scope>
    <source>
        <strain evidence="3">NIH 2624 / FGSC A1156</strain>
    </source>
</reference>
<dbReference type="RefSeq" id="XP_001213381.1">
    <property type="nucleotide sequence ID" value="XM_001213381.1"/>
</dbReference>
<dbReference type="EMBL" id="CH476598">
    <property type="protein sequence ID" value="EAU36005.1"/>
    <property type="molecule type" value="Genomic_DNA"/>
</dbReference>
<evidence type="ECO:0000313" key="2">
    <source>
        <dbReference type="EMBL" id="EAU36005.1"/>
    </source>
</evidence>